<evidence type="ECO:0000256" key="6">
    <source>
        <dbReference type="SAM" id="MobiDB-lite"/>
    </source>
</evidence>
<organism evidence="8 9">
    <name type="scientific">Vanilla planifolia</name>
    <name type="common">Vanilla</name>
    <dbReference type="NCBI Taxonomy" id="51239"/>
    <lineage>
        <taxon>Eukaryota</taxon>
        <taxon>Viridiplantae</taxon>
        <taxon>Streptophyta</taxon>
        <taxon>Embryophyta</taxon>
        <taxon>Tracheophyta</taxon>
        <taxon>Spermatophyta</taxon>
        <taxon>Magnoliopsida</taxon>
        <taxon>Liliopsida</taxon>
        <taxon>Asparagales</taxon>
        <taxon>Orchidaceae</taxon>
        <taxon>Vanilloideae</taxon>
        <taxon>Vanilleae</taxon>
        <taxon>Vanilla</taxon>
    </lineage>
</organism>
<dbReference type="PRINTS" id="PR00682">
    <property type="entry name" value="IPNSYNTHASE"/>
</dbReference>
<proteinExistence type="inferred from homology"/>
<keyword evidence="4 5" id="KW-0408">Iron</keyword>
<dbReference type="InterPro" id="IPR050295">
    <property type="entry name" value="Plant_2OG-oxidoreductases"/>
</dbReference>
<feature type="region of interest" description="Disordered" evidence="6">
    <location>
        <begin position="25"/>
        <end position="50"/>
    </location>
</feature>
<gene>
    <name evidence="8" type="ORF">HPP92_024829</name>
</gene>
<dbReference type="PROSITE" id="PS51471">
    <property type="entry name" value="FE2OG_OXY"/>
    <property type="match status" value="1"/>
</dbReference>
<dbReference type="PANTHER" id="PTHR47991">
    <property type="entry name" value="OXOGLUTARATE/IRON-DEPENDENT DIOXYGENASE"/>
    <property type="match status" value="1"/>
</dbReference>
<evidence type="ECO:0000256" key="2">
    <source>
        <dbReference type="ARBA" id="ARBA00022723"/>
    </source>
</evidence>
<dbReference type="Pfam" id="PF14226">
    <property type="entry name" value="DIOX_N"/>
    <property type="match status" value="1"/>
</dbReference>
<evidence type="ECO:0000256" key="1">
    <source>
        <dbReference type="ARBA" id="ARBA00008056"/>
    </source>
</evidence>
<evidence type="ECO:0000313" key="8">
    <source>
        <dbReference type="EMBL" id="KAG0453525.1"/>
    </source>
</evidence>
<dbReference type="GO" id="GO:0046872">
    <property type="term" value="F:metal ion binding"/>
    <property type="evidence" value="ECO:0007669"/>
    <property type="project" value="UniProtKB-KW"/>
</dbReference>
<dbReference type="InterPro" id="IPR044861">
    <property type="entry name" value="IPNS-like_FE2OG_OXY"/>
</dbReference>
<evidence type="ECO:0000256" key="5">
    <source>
        <dbReference type="RuleBase" id="RU003682"/>
    </source>
</evidence>
<reference evidence="8 9" key="1">
    <citation type="journal article" date="2020" name="Nat. Food">
        <title>A phased Vanilla planifolia genome enables genetic improvement of flavour and production.</title>
        <authorList>
            <person name="Hasing T."/>
            <person name="Tang H."/>
            <person name="Brym M."/>
            <person name="Khazi F."/>
            <person name="Huang T."/>
            <person name="Chambers A.H."/>
        </authorList>
    </citation>
    <scope>NUCLEOTIDE SEQUENCE [LARGE SCALE GENOMIC DNA]</scope>
    <source>
        <tissue evidence="8">Leaf</tissue>
    </source>
</reference>
<accession>A0A835PJG0</accession>
<dbReference type="GO" id="GO:0016491">
    <property type="term" value="F:oxidoreductase activity"/>
    <property type="evidence" value="ECO:0007669"/>
    <property type="project" value="UniProtKB-KW"/>
</dbReference>
<dbReference type="Proteomes" id="UP000639772">
    <property type="component" value="Unassembled WGS sequence"/>
</dbReference>
<dbReference type="SUPFAM" id="SSF51197">
    <property type="entry name" value="Clavaminate synthase-like"/>
    <property type="match status" value="1"/>
</dbReference>
<evidence type="ECO:0000259" key="7">
    <source>
        <dbReference type="PROSITE" id="PS51471"/>
    </source>
</evidence>
<evidence type="ECO:0000256" key="4">
    <source>
        <dbReference type="ARBA" id="ARBA00023004"/>
    </source>
</evidence>
<dbReference type="InterPro" id="IPR026992">
    <property type="entry name" value="DIOX_N"/>
</dbReference>
<dbReference type="Gene3D" id="2.60.120.330">
    <property type="entry name" value="B-lactam Antibiotic, Isopenicillin N Synthase, Chain"/>
    <property type="match status" value="1"/>
</dbReference>
<dbReference type="AlphaFoldDB" id="A0A835PJG0"/>
<comment type="caution">
    <text evidence="8">The sequence shown here is derived from an EMBL/GenBank/DDBJ whole genome shotgun (WGS) entry which is preliminary data.</text>
</comment>
<keyword evidence="3 5" id="KW-0560">Oxidoreductase</keyword>
<dbReference type="InterPro" id="IPR005123">
    <property type="entry name" value="Oxoglu/Fe-dep_dioxygenase_dom"/>
</dbReference>
<dbReference type="FunFam" id="2.60.120.330:FF:000079">
    <property type="entry name" value="Protein SRG1"/>
    <property type="match status" value="1"/>
</dbReference>
<name>A0A835PJG0_VANPL</name>
<evidence type="ECO:0000256" key="3">
    <source>
        <dbReference type="ARBA" id="ARBA00023002"/>
    </source>
</evidence>
<feature type="domain" description="Fe2OG dioxygenase" evidence="7">
    <location>
        <begin position="210"/>
        <end position="310"/>
    </location>
</feature>
<protein>
    <recommendedName>
        <fullName evidence="7">Fe2OG dioxygenase domain-containing protein</fullName>
    </recommendedName>
</protein>
<dbReference type="InterPro" id="IPR027443">
    <property type="entry name" value="IPNS-like_sf"/>
</dbReference>
<evidence type="ECO:0000313" key="9">
    <source>
        <dbReference type="Proteomes" id="UP000639772"/>
    </source>
</evidence>
<keyword evidence="2 5" id="KW-0479">Metal-binding</keyword>
<comment type="similarity">
    <text evidence="1 5">Belongs to the iron/ascorbate-dependent oxidoreductase family.</text>
</comment>
<dbReference type="OrthoDB" id="288590at2759"/>
<dbReference type="Pfam" id="PF03171">
    <property type="entry name" value="2OG-FeII_Oxy"/>
    <property type="match status" value="1"/>
</dbReference>
<sequence>MDCMKEWLEPIVRVQSLSESGASSIPKRYIKPPAERPGKVVSPNEGTHGSNVPVIDIKSLVNESNPSDEATLRAISQACRDWGFFQVVNHGVSTEMMATMRDSWNEFFRMPMAKKQRYANSPATFEGYGSRLGVQNGAILDWGDYFFLQLFPESIRCKEKWPTFSTTLCETTEKYGRELRNLCRILTQALSVTLGLEKTMLWRAFGEEEVGSSLRVNYYPKCPQPDLTLGLSAHTDPGGITVLLPDYRVLGLQVRRGDDWITVKPVADAFIVNIGDQIQVLSNAIYKSVEHRVTVNSVEERASIAFFFNPRGDLLIGPVKELVNNDRPPQYKFMTYNEYRLYMRKLGPCGKSHIETIKA</sequence>
<dbReference type="EMBL" id="JADCNM010000014">
    <property type="protein sequence ID" value="KAG0453525.1"/>
    <property type="molecule type" value="Genomic_DNA"/>
</dbReference>